<dbReference type="Proteomes" id="UP001205603">
    <property type="component" value="Unassembled WGS sequence"/>
</dbReference>
<evidence type="ECO:0000256" key="4">
    <source>
        <dbReference type="ARBA" id="ARBA00010662"/>
    </source>
</evidence>
<evidence type="ECO:0000259" key="8">
    <source>
        <dbReference type="Pfam" id="PF01182"/>
    </source>
</evidence>
<dbReference type="InterPro" id="IPR039104">
    <property type="entry name" value="6PGL"/>
</dbReference>
<protein>
    <recommendedName>
        <fullName evidence="6 7">6-phosphogluconolactonase</fullName>
        <shortName evidence="7">6PGL</shortName>
        <ecNumber evidence="5 7">3.1.1.31</ecNumber>
    </recommendedName>
</protein>
<evidence type="ECO:0000256" key="3">
    <source>
        <dbReference type="ARBA" id="ARBA00004961"/>
    </source>
</evidence>
<gene>
    <name evidence="7 9" type="primary">pgl</name>
    <name evidence="9" type="ORF">NMU02_08585</name>
</gene>
<dbReference type="CDD" id="cd01400">
    <property type="entry name" value="6PGL"/>
    <property type="match status" value="1"/>
</dbReference>
<feature type="domain" description="Glucosamine/galactosamine-6-phosphate isomerase" evidence="8">
    <location>
        <begin position="12"/>
        <end position="223"/>
    </location>
</feature>
<evidence type="ECO:0000313" key="9">
    <source>
        <dbReference type="EMBL" id="MCP9612145.1"/>
    </source>
</evidence>
<dbReference type="EC" id="3.1.1.31" evidence="5 7"/>
<dbReference type="RefSeq" id="WP_255027403.1">
    <property type="nucleotide sequence ID" value="NZ_JANDHW010000007.1"/>
</dbReference>
<keyword evidence="10" id="KW-1185">Reference proteome</keyword>
<dbReference type="InterPro" id="IPR006148">
    <property type="entry name" value="Glc/Gal-6P_isomerase"/>
</dbReference>
<dbReference type="Gene3D" id="3.40.50.1360">
    <property type="match status" value="1"/>
</dbReference>
<dbReference type="EMBL" id="JANDHW010000007">
    <property type="protein sequence ID" value="MCP9612145.1"/>
    <property type="molecule type" value="Genomic_DNA"/>
</dbReference>
<evidence type="ECO:0000256" key="5">
    <source>
        <dbReference type="ARBA" id="ARBA00013198"/>
    </source>
</evidence>
<dbReference type="Pfam" id="PF01182">
    <property type="entry name" value="Glucosamine_iso"/>
    <property type="match status" value="1"/>
</dbReference>
<dbReference type="NCBIfam" id="TIGR01198">
    <property type="entry name" value="pgl"/>
    <property type="match status" value="1"/>
</dbReference>
<comment type="pathway">
    <text evidence="3 7">Carbohydrate degradation; pentose phosphate pathway; D-ribulose 5-phosphate from D-glucose 6-phosphate (oxidative stage): step 2/3.</text>
</comment>
<dbReference type="InterPro" id="IPR037171">
    <property type="entry name" value="NagB/RpiA_transferase-like"/>
</dbReference>
<dbReference type="PANTHER" id="PTHR11054:SF0">
    <property type="entry name" value="6-PHOSPHOGLUCONOLACTONASE"/>
    <property type="match status" value="1"/>
</dbReference>
<dbReference type="InterPro" id="IPR005900">
    <property type="entry name" value="6-phosphogluconolactonase_DevB"/>
</dbReference>
<reference evidence="9 10" key="1">
    <citation type="submission" date="2022-07" db="EMBL/GenBank/DDBJ databases">
        <title>Fecal culturing of patients with breast cancer.</title>
        <authorList>
            <person name="Teng N.M.Y."/>
            <person name="Kiu R."/>
            <person name="Evans R."/>
            <person name="Baker D.J."/>
            <person name="Zenner C."/>
            <person name="Robinson S.D."/>
            <person name="Hall L.J."/>
        </authorList>
    </citation>
    <scope>NUCLEOTIDE SEQUENCE [LARGE SCALE GENOMIC DNA]</scope>
    <source>
        <strain evidence="9 10">LH1063</strain>
    </source>
</reference>
<evidence type="ECO:0000256" key="6">
    <source>
        <dbReference type="ARBA" id="ARBA00020337"/>
    </source>
</evidence>
<evidence type="ECO:0000313" key="10">
    <source>
        <dbReference type="Proteomes" id="UP001205603"/>
    </source>
</evidence>
<comment type="catalytic activity">
    <reaction evidence="1 7">
        <text>6-phospho-D-glucono-1,5-lactone + H2O = 6-phospho-D-gluconate + H(+)</text>
        <dbReference type="Rhea" id="RHEA:12556"/>
        <dbReference type="ChEBI" id="CHEBI:15377"/>
        <dbReference type="ChEBI" id="CHEBI:15378"/>
        <dbReference type="ChEBI" id="CHEBI:57955"/>
        <dbReference type="ChEBI" id="CHEBI:58759"/>
        <dbReference type="EC" id="3.1.1.31"/>
    </reaction>
</comment>
<accession>A0ABT1MHP5</accession>
<evidence type="ECO:0000256" key="1">
    <source>
        <dbReference type="ARBA" id="ARBA00000832"/>
    </source>
</evidence>
<dbReference type="GO" id="GO:0017057">
    <property type="term" value="F:6-phosphogluconolactonase activity"/>
    <property type="evidence" value="ECO:0007669"/>
    <property type="project" value="UniProtKB-EC"/>
</dbReference>
<comment type="caution">
    <text evidence="9">The sequence shown here is derived from an EMBL/GenBank/DDBJ whole genome shotgun (WGS) entry which is preliminary data.</text>
</comment>
<comment type="similarity">
    <text evidence="4 7">Belongs to the glucosamine/galactosamine-6-phosphate isomerase family. 6-phosphogluconolactonase subfamily.</text>
</comment>
<dbReference type="SUPFAM" id="SSF100950">
    <property type="entry name" value="NagB/RpiA/CoA transferase-like"/>
    <property type="match status" value="1"/>
</dbReference>
<organism evidence="9 10">
    <name type="scientific">Coprobacter tertius</name>
    <dbReference type="NCBI Taxonomy" id="2944915"/>
    <lineage>
        <taxon>Bacteria</taxon>
        <taxon>Pseudomonadati</taxon>
        <taxon>Bacteroidota</taxon>
        <taxon>Bacteroidia</taxon>
        <taxon>Bacteroidales</taxon>
        <taxon>Barnesiellaceae</taxon>
        <taxon>Coprobacter</taxon>
    </lineage>
</organism>
<keyword evidence="7 9" id="KW-0378">Hydrolase</keyword>
<proteinExistence type="inferred from homology"/>
<comment type="function">
    <text evidence="2 7">Hydrolysis of 6-phosphogluconolactone to 6-phosphogluconate.</text>
</comment>
<evidence type="ECO:0000256" key="2">
    <source>
        <dbReference type="ARBA" id="ARBA00002681"/>
    </source>
</evidence>
<sequence>MKMYYYADAKQALRSMTDQLGALISAIGEPYFNLAVSGGGTAKKMFSLWADEYRSLIDWKRVRFYWVDERCVSPKDDESNYKHAKDLFFDPLKISTEQIFRIHGESKPYEESERYSEVVRDHVPPVEKYPRFHSIILGAGDDGHTASIFPDNLSLLTAKDNYAVSHHPLSGQARITMTGPQILCRCPIFVPIFGEHKKWIIEGLVKGGEKTTYIPVQYIVRAAEDATIFTDIAI</sequence>
<name>A0ABT1MHP5_9BACT</name>
<dbReference type="PANTHER" id="PTHR11054">
    <property type="entry name" value="6-PHOSPHOGLUCONOLACTONASE"/>
    <property type="match status" value="1"/>
</dbReference>
<evidence type="ECO:0000256" key="7">
    <source>
        <dbReference type="RuleBase" id="RU365095"/>
    </source>
</evidence>